<evidence type="ECO:0000259" key="1">
    <source>
        <dbReference type="PROSITE" id="PS51186"/>
    </source>
</evidence>
<keyword evidence="2" id="KW-0808">Transferase</keyword>
<proteinExistence type="predicted"/>
<dbReference type="SUPFAM" id="SSF55729">
    <property type="entry name" value="Acyl-CoA N-acyltransferases (Nat)"/>
    <property type="match status" value="1"/>
</dbReference>
<protein>
    <submittedName>
        <fullName evidence="2">GCN5-related N-acetyltransferase</fullName>
    </submittedName>
</protein>
<dbReference type="InterPro" id="IPR016181">
    <property type="entry name" value="Acyl_CoA_acyltransferase"/>
</dbReference>
<accession>A0A0G0Q235</accession>
<dbReference type="GO" id="GO:0016747">
    <property type="term" value="F:acyltransferase activity, transferring groups other than amino-acyl groups"/>
    <property type="evidence" value="ECO:0007669"/>
    <property type="project" value="InterPro"/>
</dbReference>
<gene>
    <name evidence="2" type="ORF">UT63_C0005G0017</name>
</gene>
<sequence length="155" mass="18882">MEIRKAELSDIPELTTLGEKLIRYHEKLDRDYYQIKQEFHRYYETFLKEQLVNQHVYFLIAEENNRIIGFNISYLKPLFSWFVISTVGHISFIYVDDNFRGKKVGKKLIEQTVSWFREKGVKYIETFVDENNFPGKNAWKSYGFKEFKKYLRFDF</sequence>
<dbReference type="Gene3D" id="3.40.630.30">
    <property type="match status" value="1"/>
</dbReference>
<reference evidence="2 3" key="1">
    <citation type="journal article" date="2015" name="Nature">
        <title>rRNA introns, odd ribosomes, and small enigmatic genomes across a large radiation of phyla.</title>
        <authorList>
            <person name="Brown C.T."/>
            <person name="Hug L.A."/>
            <person name="Thomas B.C."/>
            <person name="Sharon I."/>
            <person name="Castelle C.J."/>
            <person name="Singh A."/>
            <person name="Wilkins M.J."/>
            <person name="Williams K.H."/>
            <person name="Banfield J.F."/>
        </authorList>
    </citation>
    <scope>NUCLEOTIDE SEQUENCE [LARGE SCALE GENOMIC DNA]</scope>
</reference>
<feature type="domain" description="N-acetyltransferase" evidence="1">
    <location>
        <begin position="1"/>
        <end position="155"/>
    </location>
</feature>
<organism evidence="2 3">
    <name type="scientific">Candidatus Gottesmanbacteria bacterium GW2011_GWC2_39_8</name>
    <dbReference type="NCBI Taxonomy" id="1618450"/>
    <lineage>
        <taxon>Bacteria</taxon>
        <taxon>Candidatus Gottesmaniibacteriota</taxon>
    </lineage>
</organism>
<dbReference type="PANTHER" id="PTHR43072:SF60">
    <property type="entry name" value="L-2,4-DIAMINOBUTYRIC ACID ACETYLTRANSFERASE"/>
    <property type="match status" value="1"/>
</dbReference>
<comment type="caution">
    <text evidence="2">The sequence shown here is derived from an EMBL/GenBank/DDBJ whole genome shotgun (WGS) entry which is preliminary data.</text>
</comment>
<evidence type="ECO:0000313" key="3">
    <source>
        <dbReference type="Proteomes" id="UP000034539"/>
    </source>
</evidence>
<dbReference type="InterPro" id="IPR000182">
    <property type="entry name" value="GNAT_dom"/>
</dbReference>
<name>A0A0G0Q235_9BACT</name>
<dbReference type="Pfam" id="PF00583">
    <property type="entry name" value="Acetyltransf_1"/>
    <property type="match status" value="1"/>
</dbReference>
<dbReference type="PANTHER" id="PTHR43072">
    <property type="entry name" value="N-ACETYLTRANSFERASE"/>
    <property type="match status" value="1"/>
</dbReference>
<dbReference type="AlphaFoldDB" id="A0A0G0Q235"/>
<evidence type="ECO:0000313" key="2">
    <source>
        <dbReference type="EMBL" id="KKR34163.1"/>
    </source>
</evidence>
<dbReference type="EMBL" id="LBXN01000005">
    <property type="protein sequence ID" value="KKR34163.1"/>
    <property type="molecule type" value="Genomic_DNA"/>
</dbReference>
<dbReference type="Proteomes" id="UP000034539">
    <property type="component" value="Unassembled WGS sequence"/>
</dbReference>
<dbReference type="CDD" id="cd04301">
    <property type="entry name" value="NAT_SF"/>
    <property type="match status" value="1"/>
</dbReference>
<dbReference type="PROSITE" id="PS51186">
    <property type="entry name" value="GNAT"/>
    <property type="match status" value="1"/>
</dbReference>